<accession>A0A6L2NBH2</accession>
<proteinExistence type="predicted"/>
<name>A0A6L2NBH2_TANCI</name>
<protein>
    <submittedName>
        <fullName evidence="1">Ribonuclease H-like domain containing protein</fullName>
    </submittedName>
</protein>
<evidence type="ECO:0000313" key="1">
    <source>
        <dbReference type="EMBL" id="GEU81975.1"/>
    </source>
</evidence>
<dbReference type="PANTHER" id="PTHR11439">
    <property type="entry name" value="GAG-POL-RELATED RETROTRANSPOSON"/>
    <property type="match status" value="1"/>
</dbReference>
<sequence length="309" mass="34771">MLHATLSSSSSAMRTFTLVISLSSEDTSSSSHSCASVTRPLFFTIDDLDDIPELMKTSLALTLLYFALKYLLGLSSGKNDKKSKRKAEYLVPKDEIMKQKFQGNYYNCDQPGHRAANYKMPKQATPRQATMVNDNVDMISMVSNIIAMIFEVNLSDKFVLSKNQMYVGKGYAMSGDSGLARTLIDTSTRPDLAYDVSSIIRYISNPSDAYWKAMTRDSKLTGGYMFTLGGAAISWKSSRKTIIAKSMMESEFITLDKCREKVEWLHQFIEDIPRWPKPVTEISIHCDSHSAIGRAHSIMYNGKSKHIRR</sequence>
<dbReference type="EMBL" id="BKCJ010008391">
    <property type="protein sequence ID" value="GEU81975.1"/>
    <property type="molecule type" value="Genomic_DNA"/>
</dbReference>
<dbReference type="CDD" id="cd09272">
    <property type="entry name" value="RNase_HI_RT_Ty1"/>
    <property type="match status" value="1"/>
</dbReference>
<dbReference type="AlphaFoldDB" id="A0A6L2NBH2"/>
<organism evidence="1">
    <name type="scientific">Tanacetum cinerariifolium</name>
    <name type="common">Dalmatian daisy</name>
    <name type="synonym">Chrysanthemum cinerariifolium</name>
    <dbReference type="NCBI Taxonomy" id="118510"/>
    <lineage>
        <taxon>Eukaryota</taxon>
        <taxon>Viridiplantae</taxon>
        <taxon>Streptophyta</taxon>
        <taxon>Embryophyta</taxon>
        <taxon>Tracheophyta</taxon>
        <taxon>Spermatophyta</taxon>
        <taxon>Magnoliopsida</taxon>
        <taxon>eudicotyledons</taxon>
        <taxon>Gunneridae</taxon>
        <taxon>Pentapetalae</taxon>
        <taxon>asterids</taxon>
        <taxon>campanulids</taxon>
        <taxon>Asterales</taxon>
        <taxon>Asteraceae</taxon>
        <taxon>Asteroideae</taxon>
        <taxon>Anthemideae</taxon>
        <taxon>Anthemidinae</taxon>
        <taxon>Tanacetum</taxon>
    </lineage>
</organism>
<dbReference type="PANTHER" id="PTHR11439:SF521">
    <property type="entry name" value="RNA-DIRECTED DNA POLYMERASE"/>
    <property type="match status" value="1"/>
</dbReference>
<reference evidence="1" key="1">
    <citation type="journal article" date="2019" name="Sci. Rep.">
        <title>Draft genome of Tanacetum cinerariifolium, the natural source of mosquito coil.</title>
        <authorList>
            <person name="Yamashiro T."/>
            <person name="Shiraishi A."/>
            <person name="Satake H."/>
            <person name="Nakayama K."/>
        </authorList>
    </citation>
    <scope>NUCLEOTIDE SEQUENCE</scope>
</reference>
<gene>
    <name evidence="1" type="ORF">Tci_053953</name>
</gene>
<comment type="caution">
    <text evidence="1">The sequence shown here is derived from an EMBL/GenBank/DDBJ whole genome shotgun (WGS) entry which is preliminary data.</text>
</comment>